<feature type="signal peptide" evidence="2">
    <location>
        <begin position="1"/>
        <end position="19"/>
    </location>
</feature>
<dbReference type="SUPFAM" id="SSF53822">
    <property type="entry name" value="Periplasmic binding protein-like I"/>
    <property type="match status" value="1"/>
</dbReference>
<feature type="chain" id="PRO_5045617663" evidence="2">
    <location>
        <begin position="20"/>
        <end position="389"/>
    </location>
</feature>
<keyword evidence="1" id="KW-0813">Transport</keyword>
<dbReference type="NCBIfam" id="TIGR03863">
    <property type="entry name" value="PQQ_ABC_bind"/>
    <property type="match status" value="1"/>
</dbReference>
<dbReference type="PANTHER" id="PTHR30483">
    <property type="entry name" value="LEUCINE-SPECIFIC-BINDING PROTEIN"/>
    <property type="match status" value="1"/>
</dbReference>
<evidence type="ECO:0000256" key="1">
    <source>
        <dbReference type="ARBA" id="ARBA00022970"/>
    </source>
</evidence>
<proteinExistence type="predicted"/>
<comment type="caution">
    <text evidence="3">The sequence shown here is derived from an EMBL/GenBank/DDBJ whole genome shotgun (WGS) entry which is preliminary data.</text>
</comment>
<dbReference type="PANTHER" id="PTHR30483:SF6">
    <property type="entry name" value="PERIPLASMIC BINDING PROTEIN OF ABC TRANSPORTER FOR NATURAL AMINO ACIDS"/>
    <property type="match status" value="1"/>
</dbReference>
<keyword evidence="2" id="KW-0732">Signal</keyword>
<dbReference type="EMBL" id="JAANHS010000030">
    <property type="protein sequence ID" value="NHB78529.1"/>
    <property type="molecule type" value="Genomic_DNA"/>
</dbReference>
<evidence type="ECO:0000256" key="2">
    <source>
        <dbReference type="SAM" id="SignalP"/>
    </source>
</evidence>
<name>A0ABX0GC51_9RHOB</name>
<dbReference type="InterPro" id="IPR028082">
    <property type="entry name" value="Peripla_BP_I"/>
</dbReference>
<reference evidence="3 4" key="1">
    <citation type="journal article" date="2022" name="Microorganisms">
        <title>Genome Sequence and Characterization of a Xanthorhodopsin-Containing, Aerobic Anoxygenic Phototrophic Rhodobacter Species, Isolated from Mesophilic Conditions at Yellowstone National Park.</title>
        <authorList>
            <person name="Kyndt J.A."/>
            <person name="Robertson S."/>
            <person name="Shoffstall I.B."/>
            <person name="Ramaley R.F."/>
            <person name="Meyer T.E."/>
        </authorList>
    </citation>
    <scope>NUCLEOTIDE SEQUENCE [LARGE SCALE GENOMIC DNA]</scope>
    <source>
        <strain evidence="3 4">M37P</strain>
    </source>
</reference>
<sequence length="389" mass="42233">MIRLCVTIAAIAAAAPAWADLPVAITYMRLEVDRPPVLSNLDPVPEDLGLAGAEIAVKDTQTTGSFLGHSYSLTLASVPPGGDLVAAAREALASSHLILIEADPAAILAVADLPEAQEALLFNVATGAENLRSQDCRANLLHTIPEDAARTDALMQVLQRKQWRTAVMVTGPHPADLALAEAFRRSARKFAVSIAAEKDWTFDTDLRESTMDEVPRFMQDFPDHDVVLIADATDDFGRYIEHNTWIPRPVAGADGLIPTAWSHVIEAWGAVQLQNRFEDHAGRDMRGQDYAAWAAIRAIGEAVTRTNSNDPATIRAFLLDPGFQMDGFKGRGLSFRAWNGQLRQPIAVVNARALVTLAPVEGFLHQRNEMDTLGLDAPESACTAFTEVR</sequence>
<accession>A0ABX0GC51</accession>
<dbReference type="Proteomes" id="UP001515660">
    <property type="component" value="Unassembled WGS sequence"/>
</dbReference>
<dbReference type="InterPro" id="IPR022478">
    <property type="entry name" value="ABC_transptr_sub-bd_PQQ"/>
</dbReference>
<gene>
    <name evidence="3" type="ORF">G8O29_17635</name>
</gene>
<dbReference type="RefSeq" id="WP_166404530.1">
    <property type="nucleotide sequence ID" value="NZ_JAANHS010000030.1"/>
</dbReference>
<keyword evidence="1" id="KW-0029">Amino-acid transport</keyword>
<dbReference type="CDD" id="cd06268">
    <property type="entry name" value="PBP1_ABC_transporter_LIVBP-like"/>
    <property type="match status" value="1"/>
</dbReference>
<evidence type="ECO:0000313" key="3">
    <source>
        <dbReference type="EMBL" id="NHB78529.1"/>
    </source>
</evidence>
<protein>
    <submittedName>
        <fullName evidence="3">ABC transporter substrate-binding protein</fullName>
    </submittedName>
</protein>
<dbReference type="Gene3D" id="3.40.50.2300">
    <property type="match status" value="4"/>
</dbReference>
<keyword evidence="4" id="KW-1185">Reference proteome</keyword>
<dbReference type="InterPro" id="IPR051010">
    <property type="entry name" value="BCAA_transport"/>
</dbReference>
<evidence type="ECO:0000313" key="4">
    <source>
        <dbReference type="Proteomes" id="UP001515660"/>
    </source>
</evidence>
<organism evidence="3 4">
    <name type="scientific">Rhodobacter calidifons</name>
    <dbReference type="NCBI Taxonomy" id="2715277"/>
    <lineage>
        <taxon>Bacteria</taxon>
        <taxon>Pseudomonadati</taxon>
        <taxon>Pseudomonadota</taxon>
        <taxon>Alphaproteobacteria</taxon>
        <taxon>Rhodobacterales</taxon>
        <taxon>Rhodobacter group</taxon>
        <taxon>Rhodobacter</taxon>
    </lineage>
</organism>